<dbReference type="RefSeq" id="WP_042520330.1">
    <property type="nucleotide sequence ID" value="NZ_JXQI01000029.1"/>
</dbReference>
<dbReference type="STRING" id="1602171.ST44_13220"/>
<protein>
    <submittedName>
        <fullName evidence="3">Uncharacterized protein</fullName>
    </submittedName>
</protein>
<comment type="caution">
    <text evidence="3">The sequence shown here is derived from an EMBL/GenBank/DDBJ whole genome shotgun (WGS) entry which is preliminary data.</text>
</comment>
<dbReference type="EMBL" id="JXQK01000093">
    <property type="protein sequence ID" value="KIP59609.1"/>
    <property type="molecule type" value="Genomic_DNA"/>
</dbReference>
<proteinExistence type="predicted"/>
<accession>A0A0D0IQR8</accession>
<evidence type="ECO:0000256" key="1">
    <source>
        <dbReference type="SAM" id="MobiDB-lite"/>
    </source>
</evidence>
<gene>
    <name evidence="3" type="ORF">ST44_13220</name>
</gene>
<dbReference type="OrthoDB" id="1050198at2"/>
<feature type="region of interest" description="Disordered" evidence="1">
    <location>
        <begin position="32"/>
        <end position="123"/>
    </location>
</feature>
<evidence type="ECO:0000256" key="2">
    <source>
        <dbReference type="SAM" id="Phobius"/>
    </source>
</evidence>
<name>A0A0D0IQR8_9BACT</name>
<evidence type="ECO:0000313" key="4">
    <source>
        <dbReference type="Proteomes" id="UP000032046"/>
    </source>
</evidence>
<organism evidence="3 4">
    <name type="scientific">Prevotella pectinovora</name>
    <dbReference type="NCBI Taxonomy" id="1602169"/>
    <lineage>
        <taxon>Bacteria</taxon>
        <taxon>Pseudomonadati</taxon>
        <taxon>Bacteroidota</taxon>
        <taxon>Bacteroidia</taxon>
        <taxon>Bacteroidales</taxon>
        <taxon>Prevotellaceae</taxon>
        <taxon>Prevotella</taxon>
    </lineage>
</organism>
<reference evidence="3 4" key="1">
    <citation type="submission" date="2015-01" db="EMBL/GenBank/DDBJ databases">
        <title>Comparative genomics of non-oral Prevotella species.</title>
        <authorList>
            <person name="Accetto T."/>
            <person name="Nograsek B."/>
            <person name="Avgustin G."/>
        </authorList>
    </citation>
    <scope>NUCLEOTIDE SEQUENCE [LARGE SCALE GENOMIC DNA]</scope>
    <source>
        <strain evidence="3 4">P5-119</strain>
    </source>
</reference>
<feature type="transmembrane region" description="Helical" evidence="2">
    <location>
        <begin position="6"/>
        <end position="27"/>
    </location>
</feature>
<keyword evidence="4" id="KW-1185">Reference proteome</keyword>
<keyword evidence="2" id="KW-1133">Transmembrane helix</keyword>
<keyword evidence="2" id="KW-0472">Membrane</keyword>
<dbReference type="AlphaFoldDB" id="A0A0D0IQR8"/>
<feature type="compositionally biased region" description="Basic and acidic residues" evidence="1">
    <location>
        <begin position="45"/>
        <end position="57"/>
    </location>
</feature>
<sequence length="164" mass="18508">MTPFAIFAFVLTFGYFIYFAVMITLDLHAKPADGQKNEEEDIDVEGMKDEGVEDPKVISEASDLEGGRVTYTDTTTDDGLRVISPTGTIVQSPEEEEPVVDPDPAPEEKEKTTSEELNEENECGMEDIEPEAQHSMYADEFYAMLNENHKNTRNIKKENVRDHL</sequence>
<dbReference type="Proteomes" id="UP000032046">
    <property type="component" value="Unassembled WGS sequence"/>
</dbReference>
<evidence type="ECO:0000313" key="3">
    <source>
        <dbReference type="EMBL" id="KIP59609.1"/>
    </source>
</evidence>
<keyword evidence="2" id="KW-0812">Transmembrane</keyword>